<accession>A0A074M980</accession>
<dbReference type="STRING" id="1044.EH31_01415"/>
<dbReference type="EMBL" id="JMIW01000001">
    <property type="protein sequence ID" value="KEO91351.1"/>
    <property type="molecule type" value="Genomic_DNA"/>
</dbReference>
<keyword evidence="2" id="KW-1185">Reference proteome</keyword>
<dbReference type="RefSeq" id="WP_034957634.1">
    <property type="nucleotide sequence ID" value="NZ_JMIW01000001.1"/>
</dbReference>
<reference evidence="1 2" key="1">
    <citation type="submission" date="2014-04" db="EMBL/GenBank/DDBJ databases">
        <title>A comprehensive comparison of genomes of Erythrobacter spp. strains.</title>
        <authorList>
            <person name="Zheng Q."/>
        </authorList>
    </citation>
    <scope>NUCLEOTIDE SEQUENCE [LARGE SCALE GENOMIC DNA]</scope>
    <source>
        <strain evidence="1 2">DSM 6997</strain>
    </source>
</reference>
<protein>
    <submittedName>
        <fullName evidence="1">Uncharacterized protein</fullName>
    </submittedName>
</protein>
<organism evidence="1 2">
    <name type="scientific">Erythrobacter longus</name>
    <dbReference type="NCBI Taxonomy" id="1044"/>
    <lineage>
        <taxon>Bacteria</taxon>
        <taxon>Pseudomonadati</taxon>
        <taxon>Pseudomonadota</taxon>
        <taxon>Alphaproteobacteria</taxon>
        <taxon>Sphingomonadales</taxon>
        <taxon>Erythrobacteraceae</taxon>
        <taxon>Erythrobacter/Porphyrobacter group</taxon>
        <taxon>Erythrobacter</taxon>
    </lineage>
</organism>
<sequence length="70" mass="7627">MIQLTSYEIDDIEHCKQELEAVLQILDHAGAGIAAIHVNAAIEQLKRNLAALAPQSGNGRPAFFVEEDLD</sequence>
<dbReference type="AlphaFoldDB" id="A0A074M980"/>
<proteinExistence type="predicted"/>
<evidence type="ECO:0000313" key="1">
    <source>
        <dbReference type="EMBL" id="KEO91351.1"/>
    </source>
</evidence>
<gene>
    <name evidence="1" type="ORF">EH31_01415</name>
</gene>
<comment type="caution">
    <text evidence="1">The sequence shown here is derived from an EMBL/GenBank/DDBJ whole genome shotgun (WGS) entry which is preliminary data.</text>
</comment>
<name>A0A074M980_ERYLO</name>
<dbReference type="OrthoDB" id="10015962at2"/>
<dbReference type="Proteomes" id="UP000027647">
    <property type="component" value="Unassembled WGS sequence"/>
</dbReference>
<evidence type="ECO:0000313" key="2">
    <source>
        <dbReference type="Proteomes" id="UP000027647"/>
    </source>
</evidence>